<keyword evidence="2" id="KW-1185">Reference proteome</keyword>
<dbReference type="AlphaFoldDB" id="A0A699Z9X8"/>
<dbReference type="Proteomes" id="UP000485058">
    <property type="component" value="Unassembled WGS sequence"/>
</dbReference>
<sequence length="116" mass="12760">MMHDAGMLGVLTEEGVTSLKKFRNGALPDPVVPGNFIAGPKDSHAQATKTWLAKVKPQLTALSRVSSKPSSLASYRRFADTVLATYDAMWAEVSKKRWANAKFRLYCGKQRVVASF</sequence>
<comment type="caution">
    <text evidence="1">The sequence shown here is derived from an EMBL/GenBank/DDBJ whole genome shotgun (WGS) entry which is preliminary data.</text>
</comment>
<organism evidence="1 2">
    <name type="scientific">Haematococcus lacustris</name>
    <name type="common">Green alga</name>
    <name type="synonym">Haematococcus pluvialis</name>
    <dbReference type="NCBI Taxonomy" id="44745"/>
    <lineage>
        <taxon>Eukaryota</taxon>
        <taxon>Viridiplantae</taxon>
        <taxon>Chlorophyta</taxon>
        <taxon>core chlorophytes</taxon>
        <taxon>Chlorophyceae</taxon>
        <taxon>CS clade</taxon>
        <taxon>Chlamydomonadales</taxon>
        <taxon>Haematococcaceae</taxon>
        <taxon>Haematococcus</taxon>
    </lineage>
</organism>
<dbReference type="EMBL" id="BLLF01001466">
    <property type="protein sequence ID" value="GFH19457.1"/>
    <property type="molecule type" value="Genomic_DNA"/>
</dbReference>
<gene>
    <name evidence="1" type="ORF">HaLaN_16404</name>
</gene>
<reference evidence="1 2" key="1">
    <citation type="submission" date="2020-02" db="EMBL/GenBank/DDBJ databases">
        <title>Draft genome sequence of Haematococcus lacustris strain NIES-144.</title>
        <authorList>
            <person name="Morimoto D."/>
            <person name="Nakagawa S."/>
            <person name="Yoshida T."/>
            <person name="Sawayama S."/>
        </authorList>
    </citation>
    <scope>NUCLEOTIDE SEQUENCE [LARGE SCALE GENOMIC DNA]</scope>
    <source>
        <strain evidence="1 2">NIES-144</strain>
    </source>
</reference>
<name>A0A699Z9X8_HAELA</name>
<evidence type="ECO:0000313" key="1">
    <source>
        <dbReference type="EMBL" id="GFH19457.1"/>
    </source>
</evidence>
<protein>
    <submittedName>
        <fullName evidence="1">Uncharacterized protein</fullName>
    </submittedName>
</protein>
<evidence type="ECO:0000313" key="2">
    <source>
        <dbReference type="Proteomes" id="UP000485058"/>
    </source>
</evidence>
<accession>A0A699Z9X8</accession>
<proteinExistence type="predicted"/>